<dbReference type="WBParaSite" id="PS1159_v2.g3505.t1">
    <property type="protein sequence ID" value="PS1159_v2.g3505.t1"/>
    <property type="gene ID" value="PS1159_v2.g3505"/>
</dbReference>
<evidence type="ECO:0000313" key="2">
    <source>
        <dbReference type="WBParaSite" id="PS1159_v2.g3505.t1"/>
    </source>
</evidence>
<dbReference type="Proteomes" id="UP000887580">
    <property type="component" value="Unplaced"/>
</dbReference>
<protein>
    <submittedName>
        <fullName evidence="2">Uncharacterized protein</fullName>
    </submittedName>
</protein>
<reference evidence="2" key="1">
    <citation type="submission" date="2022-11" db="UniProtKB">
        <authorList>
            <consortium name="WormBaseParasite"/>
        </authorList>
    </citation>
    <scope>IDENTIFICATION</scope>
</reference>
<sequence length="107" mass="12559">MMMNAHIGSHETSKFVDDKLLIQYIKDRFYGTNDSVAENYIRQIHVLPNKFCAFIDFLTSKDVTLMKMKGCDWYLCLEKDGFLVFKHHTIIVNTDYLLAEMKSEARI</sequence>
<proteinExistence type="predicted"/>
<accession>A0AC35GB60</accession>
<evidence type="ECO:0000313" key="1">
    <source>
        <dbReference type="Proteomes" id="UP000887580"/>
    </source>
</evidence>
<name>A0AC35GB60_9BILA</name>
<organism evidence="1 2">
    <name type="scientific">Panagrolaimus sp. PS1159</name>
    <dbReference type="NCBI Taxonomy" id="55785"/>
    <lineage>
        <taxon>Eukaryota</taxon>
        <taxon>Metazoa</taxon>
        <taxon>Ecdysozoa</taxon>
        <taxon>Nematoda</taxon>
        <taxon>Chromadorea</taxon>
        <taxon>Rhabditida</taxon>
        <taxon>Tylenchina</taxon>
        <taxon>Panagrolaimomorpha</taxon>
        <taxon>Panagrolaimoidea</taxon>
        <taxon>Panagrolaimidae</taxon>
        <taxon>Panagrolaimus</taxon>
    </lineage>
</organism>